<gene>
    <name evidence="1" type="ORF">TELCIR_26201</name>
</gene>
<dbReference type="AlphaFoldDB" id="A0A2G9T3H2"/>
<reference evidence="1 2" key="1">
    <citation type="submission" date="2015-09" db="EMBL/GenBank/DDBJ databases">
        <title>Draft genome of the parasitic nematode Teladorsagia circumcincta isolate WARC Sus (inbred).</title>
        <authorList>
            <person name="Mitreva M."/>
        </authorList>
    </citation>
    <scope>NUCLEOTIDE SEQUENCE [LARGE SCALE GENOMIC DNA]</scope>
    <source>
        <strain evidence="1 2">S</strain>
    </source>
</reference>
<evidence type="ECO:0000313" key="1">
    <source>
        <dbReference type="EMBL" id="PIO52493.1"/>
    </source>
</evidence>
<dbReference type="InterPro" id="IPR035126">
    <property type="entry name" value="SCVP"/>
</dbReference>
<keyword evidence="2" id="KW-1185">Reference proteome</keyword>
<protein>
    <submittedName>
        <fullName evidence="1">Uncharacterized protein</fullName>
    </submittedName>
</protein>
<sequence length="130" mass="14548">MIELVTDATYDPGKVDEYMGYFPRTEIEEHSAELGDLANPSSADVAGHFSYSFMLYNCDCAKVDQWLQRIVASTKHYTSYNLVCPYAPATSNVIIEEPATTKAPPTPKLSMWSHGSQNTSLLRLHRNLSE</sequence>
<accession>A0A2G9T3H2</accession>
<dbReference type="EMBL" id="KZ427944">
    <property type="protein sequence ID" value="PIO52493.1"/>
    <property type="molecule type" value="Genomic_DNA"/>
</dbReference>
<dbReference type="Pfam" id="PF17619">
    <property type="entry name" value="SCVP"/>
    <property type="match status" value="1"/>
</dbReference>
<proteinExistence type="predicted"/>
<evidence type="ECO:0000313" key="2">
    <source>
        <dbReference type="Proteomes" id="UP000230423"/>
    </source>
</evidence>
<organism evidence="1 2">
    <name type="scientific">Teladorsagia circumcincta</name>
    <name type="common">Brown stomach worm</name>
    <name type="synonym">Ostertagia circumcincta</name>
    <dbReference type="NCBI Taxonomy" id="45464"/>
    <lineage>
        <taxon>Eukaryota</taxon>
        <taxon>Metazoa</taxon>
        <taxon>Ecdysozoa</taxon>
        <taxon>Nematoda</taxon>
        <taxon>Chromadorea</taxon>
        <taxon>Rhabditida</taxon>
        <taxon>Rhabditina</taxon>
        <taxon>Rhabditomorpha</taxon>
        <taxon>Strongyloidea</taxon>
        <taxon>Trichostrongylidae</taxon>
        <taxon>Teladorsagia</taxon>
    </lineage>
</organism>
<name>A0A2G9T3H2_TELCI</name>
<dbReference type="Proteomes" id="UP000230423">
    <property type="component" value="Unassembled WGS sequence"/>
</dbReference>